<dbReference type="Proteomes" id="UP000241690">
    <property type="component" value="Unassembled WGS sequence"/>
</dbReference>
<reference evidence="2 3" key="1">
    <citation type="submission" date="2016-07" db="EMBL/GenBank/DDBJ databases">
        <title>Multiple horizontal gene transfer events from other fungi enriched the ability of initially mycotrophic Trichoderma (Ascomycota) to feed on dead plant biomass.</title>
        <authorList>
            <consortium name="DOE Joint Genome Institute"/>
            <person name="Aerts A."/>
            <person name="Atanasova L."/>
            <person name="Chenthamara K."/>
            <person name="Zhang J."/>
            <person name="Grujic M."/>
            <person name="Henrissat B."/>
            <person name="Kuo A."/>
            <person name="Salamov A."/>
            <person name="Lipzen A."/>
            <person name="Labutti K."/>
            <person name="Barry K."/>
            <person name="Miao Y."/>
            <person name="Rahimi M.J."/>
            <person name="Shen Q."/>
            <person name="Grigoriev I.V."/>
            <person name="Kubicek C.P."/>
            <person name="Druzhinina I.S."/>
        </authorList>
    </citation>
    <scope>NUCLEOTIDE SEQUENCE [LARGE SCALE GENOMIC DNA]</scope>
    <source>
        <strain evidence="2 3">CBS 226.95</strain>
    </source>
</reference>
<feature type="signal peptide" evidence="1">
    <location>
        <begin position="1"/>
        <end position="20"/>
    </location>
</feature>
<gene>
    <name evidence="2" type="ORF">M431DRAFT_505679</name>
</gene>
<dbReference type="RefSeq" id="XP_024777796.1">
    <property type="nucleotide sequence ID" value="XM_024918674.1"/>
</dbReference>
<evidence type="ECO:0008006" key="4">
    <source>
        <dbReference type="Google" id="ProtNLM"/>
    </source>
</evidence>
<dbReference type="EMBL" id="KZ679677">
    <property type="protein sequence ID" value="PTB58119.1"/>
    <property type="molecule type" value="Genomic_DNA"/>
</dbReference>
<feature type="chain" id="PRO_5015482605" description="Secreted protein" evidence="1">
    <location>
        <begin position="21"/>
        <end position="96"/>
    </location>
</feature>
<dbReference type="AlphaFoldDB" id="A0A2T4AM30"/>
<keyword evidence="3" id="KW-1185">Reference proteome</keyword>
<keyword evidence="1" id="KW-0732">Signal</keyword>
<proteinExistence type="predicted"/>
<name>A0A2T4AM30_TRIHA</name>
<organism evidence="2 3">
    <name type="scientific">Trichoderma harzianum CBS 226.95</name>
    <dbReference type="NCBI Taxonomy" id="983964"/>
    <lineage>
        <taxon>Eukaryota</taxon>
        <taxon>Fungi</taxon>
        <taxon>Dikarya</taxon>
        <taxon>Ascomycota</taxon>
        <taxon>Pezizomycotina</taxon>
        <taxon>Sordariomycetes</taxon>
        <taxon>Hypocreomycetidae</taxon>
        <taxon>Hypocreales</taxon>
        <taxon>Hypocreaceae</taxon>
        <taxon>Trichoderma</taxon>
    </lineage>
</organism>
<evidence type="ECO:0000313" key="2">
    <source>
        <dbReference type="EMBL" id="PTB58119.1"/>
    </source>
</evidence>
<protein>
    <recommendedName>
        <fullName evidence="4">Secreted protein</fullName>
    </recommendedName>
</protein>
<evidence type="ECO:0000256" key="1">
    <source>
        <dbReference type="SAM" id="SignalP"/>
    </source>
</evidence>
<dbReference type="GeneID" id="36627243"/>
<sequence length="96" mass="10637">MAKPLSARWVVLLRLRLSSASPLGAAEGVCKSIICLFLAPRWHGINGMRLQPVSDWTQLSNRFLCFRNVTVSRLPYDVCVSLFSWCKSALSASSPP</sequence>
<evidence type="ECO:0000313" key="3">
    <source>
        <dbReference type="Proteomes" id="UP000241690"/>
    </source>
</evidence>
<accession>A0A2T4AM30</accession>